<accession>A0ABN2RWP5</accession>
<feature type="transmembrane region" description="Helical" evidence="5">
    <location>
        <begin position="433"/>
        <end position="453"/>
    </location>
</feature>
<feature type="transmembrane region" description="Helical" evidence="5">
    <location>
        <begin position="31"/>
        <end position="51"/>
    </location>
</feature>
<dbReference type="SUPFAM" id="SSF103473">
    <property type="entry name" value="MFS general substrate transporter"/>
    <property type="match status" value="1"/>
</dbReference>
<dbReference type="Proteomes" id="UP001500013">
    <property type="component" value="Unassembled WGS sequence"/>
</dbReference>
<reference evidence="7 8" key="1">
    <citation type="journal article" date="2019" name="Int. J. Syst. Evol. Microbiol.">
        <title>The Global Catalogue of Microorganisms (GCM) 10K type strain sequencing project: providing services to taxonomists for standard genome sequencing and annotation.</title>
        <authorList>
            <consortium name="The Broad Institute Genomics Platform"/>
            <consortium name="The Broad Institute Genome Sequencing Center for Infectious Disease"/>
            <person name="Wu L."/>
            <person name="Ma J."/>
        </authorList>
    </citation>
    <scope>NUCLEOTIDE SEQUENCE [LARGE SCALE GENOMIC DNA]</scope>
    <source>
        <strain evidence="7 8">JCM 15628</strain>
    </source>
</reference>
<dbReference type="Gene3D" id="1.20.1720.10">
    <property type="entry name" value="Multidrug resistance protein D"/>
    <property type="match status" value="1"/>
</dbReference>
<feature type="transmembrane region" description="Helical" evidence="5">
    <location>
        <begin position="180"/>
        <end position="198"/>
    </location>
</feature>
<keyword evidence="4 5" id="KW-0472">Membrane</keyword>
<evidence type="ECO:0000313" key="7">
    <source>
        <dbReference type="EMBL" id="GAA1975781.1"/>
    </source>
</evidence>
<feature type="transmembrane region" description="Helical" evidence="5">
    <location>
        <begin position="219"/>
        <end position="236"/>
    </location>
</feature>
<feature type="transmembrane region" description="Helical" evidence="5">
    <location>
        <begin position="152"/>
        <end position="174"/>
    </location>
</feature>
<evidence type="ECO:0000256" key="2">
    <source>
        <dbReference type="ARBA" id="ARBA00022692"/>
    </source>
</evidence>
<dbReference type="PANTHER" id="PTHR23501">
    <property type="entry name" value="MAJOR FACILITATOR SUPERFAMILY"/>
    <property type="match status" value="1"/>
</dbReference>
<organism evidence="7 8">
    <name type="scientific">Terrabacter lapilli</name>
    <dbReference type="NCBI Taxonomy" id="436231"/>
    <lineage>
        <taxon>Bacteria</taxon>
        <taxon>Bacillati</taxon>
        <taxon>Actinomycetota</taxon>
        <taxon>Actinomycetes</taxon>
        <taxon>Micrococcales</taxon>
        <taxon>Intrasporangiaceae</taxon>
        <taxon>Terrabacter</taxon>
    </lineage>
</organism>
<evidence type="ECO:0000313" key="8">
    <source>
        <dbReference type="Proteomes" id="UP001500013"/>
    </source>
</evidence>
<feature type="transmembrane region" description="Helical" evidence="5">
    <location>
        <begin position="242"/>
        <end position="261"/>
    </location>
</feature>
<sequence>MASSTVRPDAPGAVPDEGGGVLSPALRATTIGVIALVSLHAFEALALTTVMPTIARELHGESLYAMAFTATLASGTVSIVWSGNLADRRGPRPPLLLGLCLFAAGLVVAGLAPSMGLLVLARVVQGLGAGMTSTALYVLVTRVYPQRLHTAILAGFSAAWVVPSIAGPFVAGLITQTLGWRWVFGLALVVLVVAAILLGRIVAGLRQDLVDVPWRTRSIAASVGLAAAVLGLNAAADRLDPVGIAVAVLALVVVALTLLPLTPRGTLRAARGLPTDVALRALAFAAFSGAEVYLPRLLTDRDGLSPALAGVALTITGVTWFVGSWVQGRWDHRFEVGRTAAVSLGAITLSLAGLAGAVAAGAPTWVVIALFPLVGLGIGTLYPRVTAQALARAGETEQGFVSSALQIGDSAGAATAIAVSAILFAAAGSAAPTAYAVVFAVMAVPGLVGWLVAHRVR</sequence>
<keyword evidence="2 5" id="KW-0812">Transmembrane</keyword>
<feature type="transmembrane region" description="Helical" evidence="5">
    <location>
        <begin position="365"/>
        <end position="383"/>
    </location>
</feature>
<dbReference type="InterPro" id="IPR011701">
    <property type="entry name" value="MFS"/>
</dbReference>
<dbReference type="InterPro" id="IPR036259">
    <property type="entry name" value="MFS_trans_sf"/>
</dbReference>
<name>A0ABN2RWP5_9MICO</name>
<dbReference type="Pfam" id="PF07690">
    <property type="entry name" value="MFS_1"/>
    <property type="match status" value="1"/>
</dbReference>
<protein>
    <submittedName>
        <fullName evidence="7">MFS transporter</fullName>
    </submittedName>
</protein>
<feature type="domain" description="Major facilitator superfamily (MFS) profile" evidence="6">
    <location>
        <begin position="29"/>
        <end position="457"/>
    </location>
</feature>
<feature type="transmembrane region" description="Helical" evidence="5">
    <location>
        <begin position="306"/>
        <end position="326"/>
    </location>
</feature>
<evidence type="ECO:0000256" key="1">
    <source>
        <dbReference type="ARBA" id="ARBA00004651"/>
    </source>
</evidence>
<evidence type="ECO:0000259" key="6">
    <source>
        <dbReference type="PROSITE" id="PS50850"/>
    </source>
</evidence>
<dbReference type="RefSeq" id="WP_344060045.1">
    <property type="nucleotide sequence ID" value="NZ_BAAAPU010000006.1"/>
</dbReference>
<feature type="transmembrane region" description="Helical" evidence="5">
    <location>
        <begin position="95"/>
        <end position="113"/>
    </location>
</feature>
<comment type="caution">
    <text evidence="7">The sequence shown here is derived from an EMBL/GenBank/DDBJ whole genome shotgun (WGS) entry which is preliminary data.</text>
</comment>
<keyword evidence="3 5" id="KW-1133">Transmembrane helix</keyword>
<evidence type="ECO:0000256" key="4">
    <source>
        <dbReference type="ARBA" id="ARBA00023136"/>
    </source>
</evidence>
<proteinExistence type="predicted"/>
<dbReference type="Gene3D" id="1.20.1250.20">
    <property type="entry name" value="MFS general substrate transporter like domains"/>
    <property type="match status" value="1"/>
</dbReference>
<evidence type="ECO:0000256" key="5">
    <source>
        <dbReference type="SAM" id="Phobius"/>
    </source>
</evidence>
<dbReference type="PANTHER" id="PTHR23501:SF154">
    <property type="entry name" value="MULTIDRUG-EFFLUX TRANSPORTER RV1634-RELATED"/>
    <property type="match status" value="1"/>
</dbReference>
<feature type="transmembrane region" description="Helical" evidence="5">
    <location>
        <begin position="338"/>
        <end position="359"/>
    </location>
</feature>
<gene>
    <name evidence="7" type="ORF">GCM10009817_14960</name>
</gene>
<feature type="transmembrane region" description="Helical" evidence="5">
    <location>
        <begin position="119"/>
        <end position="140"/>
    </location>
</feature>
<dbReference type="InterPro" id="IPR020846">
    <property type="entry name" value="MFS_dom"/>
</dbReference>
<dbReference type="PROSITE" id="PS50850">
    <property type="entry name" value="MFS"/>
    <property type="match status" value="1"/>
</dbReference>
<keyword evidence="8" id="KW-1185">Reference proteome</keyword>
<comment type="subcellular location">
    <subcellularLocation>
        <location evidence="1">Cell membrane</location>
        <topology evidence="1">Multi-pass membrane protein</topology>
    </subcellularLocation>
</comment>
<feature type="transmembrane region" description="Helical" evidence="5">
    <location>
        <begin position="404"/>
        <end position="427"/>
    </location>
</feature>
<feature type="transmembrane region" description="Helical" evidence="5">
    <location>
        <begin position="63"/>
        <end position="83"/>
    </location>
</feature>
<dbReference type="EMBL" id="BAAAPU010000006">
    <property type="protein sequence ID" value="GAA1975781.1"/>
    <property type="molecule type" value="Genomic_DNA"/>
</dbReference>
<evidence type="ECO:0000256" key="3">
    <source>
        <dbReference type="ARBA" id="ARBA00022989"/>
    </source>
</evidence>